<dbReference type="EMBL" id="CM045765">
    <property type="protein sequence ID" value="KAI7999761.1"/>
    <property type="molecule type" value="Genomic_DNA"/>
</dbReference>
<reference evidence="1 2" key="1">
    <citation type="journal article" date="2022" name="Plant J.">
        <title>Chromosome-level genome of Camellia lanceoleosa provides a valuable resource for understanding genome evolution and self-incompatibility.</title>
        <authorList>
            <person name="Gong W."/>
            <person name="Xiao S."/>
            <person name="Wang L."/>
            <person name="Liao Z."/>
            <person name="Chang Y."/>
            <person name="Mo W."/>
            <person name="Hu G."/>
            <person name="Li W."/>
            <person name="Zhao G."/>
            <person name="Zhu H."/>
            <person name="Hu X."/>
            <person name="Ji K."/>
            <person name="Xiang X."/>
            <person name="Song Q."/>
            <person name="Yuan D."/>
            <person name="Jin S."/>
            <person name="Zhang L."/>
        </authorList>
    </citation>
    <scope>NUCLEOTIDE SEQUENCE [LARGE SCALE GENOMIC DNA]</scope>
    <source>
        <strain evidence="1">SQ_2022a</strain>
    </source>
</reference>
<sequence>MLRKLHRDGINNATNSVTVVAILFATVAFAAIFTVPGGDDDSGVAVMITLVRGEVKSERRVVEVINKLMWLASVGPMAMEPEFGISFPRNPSQGINSIRESAQVQFCCHY</sequence>
<accession>A0ACC0GF30</accession>
<dbReference type="Proteomes" id="UP001060215">
    <property type="component" value="Chromosome 8"/>
</dbReference>
<keyword evidence="2" id="KW-1185">Reference proteome</keyword>
<proteinExistence type="predicted"/>
<comment type="caution">
    <text evidence="1">The sequence shown here is derived from an EMBL/GenBank/DDBJ whole genome shotgun (WGS) entry which is preliminary data.</text>
</comment>
<gene>
    <name evidence="1" type="ORF">LOK49_LG09G00052</name>
</gene>
<evidence type="ECO:0000313" key="1">
    <source>
        <dbReference type="EMBL" id="KAI7999761.1"/>
    </source>
</evidence>
<protein>
    <submittedName>
        <fullName evidence="1">Ankyrin repeat-containing protein ITN1</fullName>
    </submittedName>
</protein>
<organism evidence="1 2">
    <name type="scientific">Camellia lanceoleosa</name>
    <dbReference type="NCBI Taxonomy" id="1840588"/>
    <lineage>
        <taxon>Eukaryota</taxon>
        <taxon>Viridiplantae</taxon>
        <taxon>Streptophyta</taxon>
        <taxon>Embryophyta</taxon>
        <taxon>Tracheophyta</taxon>
        <taxon>Spermatophyta</taxon>
        <taxon>Magnoliopsida</taxon>
        <taxon>eudicotyledons</taxon>
        <taxon>Gunneridae</taxon>
        <taxon>Pentapetalae</taxon>
        <taxon>asterids</taxon>
        <taxon>Ericales</taxon>
        <taxon>Theaceae</taxon>
        <taxon>Camellia</taxon>
    </lineage>
</organism>
<evidence type="ECO:0000313" key="2">
    <source>
        <dbReference type="Proteomes" id="UP001060215"/>
    </source>
</evidence>
<name>A0ACC0GF30_9ERIC</name>